<dbReference type="Proteomes" id="UP001163046">
    <property type="component" value="Unassembled WGS sequence"/>
</dbReference>
<dbReference type="Pfam" id="PF00221">
    <property type="entry name" value="Lyase_aromatic"/>
    <property type="match status" value="1"/>
</dbReference>
<dbReference type="SUPFAM" id="SSF48557">
    <property type="entry name" value="L-aspartase-like"/>
    <property type="match status" value="1"/>
</dbReference>
<proteinExistence type="inferred from homology"/>
<protein>
    <submittedName>
        <fullName evidence="2">Uncharacterized protein</fullName>
    </submittedName>
</protein>
<evidence type="ECO:0000313" key="3">
    <source>
        <dbReference type="Proteomes" id="UP001163046"/>
    </source>
</evidence>
<name>A0A9W9YU16_9CNID</name>
<organism evidence="2 3">
    <name type="scientific">Desmophyllum pertusum</name>
    <dbReference type="NCBI Taxonomy" id="174260"/>
    <lineage>
        <taxon>Eukaryota</taxon>
        <taxon>Metazoa</taxon>
        <taxon>Cnidaria</taxon>
        <taxon>Anthozoa</taxon>
        <taxon>Hexacorallia</taxon>
        <taxon>Scleractinia</taxon>
        <taxon>Caryophylliina</taxon>
        <taxon>Caryophylliidae</taxon>
        <taxon>Desmophyllum</taxon>
    </lineage>
</organism>
<evidence type="ECO:0000313" key="2">
    <source>
        <dbReference type="EMBL" id="KAJ7369451.1"/>
    </source>
</evidence>
<dbReference type="OrthoDB" id="10051290at2759"/>
<comment type="caution">
    <text evidence="2">The sequence shown here is derived from an EMBL/GenBank/DDBJ whole genome shotgun (WGS) entry which is preliminary data.</text>
</comment>
<dbReference type="Gene3D" id="1.10.275.10">
    <property type="entry name" value="Fumarase/aspartase (N-terminal domain)"/>
    <property type="match status" value="1"/>
</dbReference>
<dbReference type="EMBL" id="MU826951">
    <property type="protein sequence ID" value="KAJ7369451.1"/>
    <property type="molecule type" value="Genomic_DNA"/>
</dbReference>
<sequence>MPRQLQVNLIRSHAAGVGHPLSVKHTRMLFVSEDKHLGKRLQWNLTKDVKTACSSPLMVLWGASGDLAPLSHLSLGLLGEGQMWSPKSGWADAGLVLKAHGLTPLELQPKEGLALINGTQLITSLGAEAVERARLIAKA</sequence>
<evidence type="ECO:0000256" key="1">
    <source>
        <dbReference type="ARBA" id="ARBA00007238"/>
    </source>
</evidence>
<gene>
    <name evidence="2" type="ORF">OS493_038842</name>
</gene>
<dbReference type="InterPro" id="IPR024083">
    <property type="entry name" value="Fumarase/histidase_N"/>
</dbReference>
<dbReference type="InterPro" id="IPR008948">
    <property type="entry name" value="L-Aspartase-like"/>
</dbReference>
<feature type="non-terminal residue" evidence="2">
    <location>
        <position position="139"/>
    </location>
</feature>
<dbReference type="PANTHER" id="PTHR10362">
    <property type="entry name" value="HISTIDINE AMMONIA-LYASE"/>
    <property type="match status" value="1"/>
</dbReference>
<keyword evidence="3" id="KW-1185">Reference proteome</keyword>
<dbReference type="GO" id="GO:0003824">
    <property type="term" value="F:catalytic activity"/>
    <property type="evidence" value="ECO:0007669"/>
    <property type="project" value="InterPro"/>
</dbReference>
<comment type="similarity">
    <text evidence="1">Belongs to the PAL/histidase family.</text>
</comment>
<accession>A0A9W9YU16</accession>
<dbReference type="InterPro" id="IPR001106">
    <property type="entry name" value="Aromatic_Lyase"/>
</dbReference>
<reference evidence="2" key="1">
    <citation type="submission" date="2023-01" db="EMBL/GenBank/DDBJ databases">
        <title>Genome assembly of the deep-sea coral Lophelia pertusa.</title>
        <authorList>
            <person name="Herrera S."/>
            <person name="Cordes E."/>
        </authorList>
    </citation>
    <scope>NUCLEOTIDE SEQUENCE</scope>
    <source>
        <strain evidence="2">USNM1676648</strain>
        <tissue evidence="2">Polyp</tissue>
    </source>
</reference>
<dbReference type="AlphaFoldDB" id="A0A9W9YU16"/>